<dbReference type="InterPro" id="IPR050378">
    <property type="entry name" value="Metallo-dep_Hydrolases_sf"/>
</dbReference>
<keyword evidence="1" id="KW-0732">Signal</keyword>
<protein>
    <submittedName>
        <fullName evidence="3">N-acyl-D-aspartate/D-glutamate deacylase</fullName>
    </submittedName>
</protein>
<dbReference type="GO" id="GO:0016812">
    <property type="term" value="F:hydrolase activity, acting on carbon-nitrogen (but not peptide) bonds, in cyclic amides"/>
    <property type="evidence" value="ECO:0007669"/>
    <property type="project" value="TreeGrafter"/>
</dbReference>
<reference evidence="3 4" key="1">
    <citation type="submission" date="2018-06" db="EMBL/GenBank/DDBJ databases">
        <title>Genomic Encyclopedia of Type Strains, Phase IV (KMG-IV): sequencing the most valuable type-strain genomes for metagenomic binning, comparative biology and taxonomic classification.</title>
        <authorList>
            <person name="Goeker M."/>
        </authorList>
    </citation>
    <scope>NUCLEOTIDE SEQUENCE [LARGE SCALE GENOMIC DNA]</scope>
    <source>
        <strain evidence="3 4">DSM 24032</strain>
    </source>
</reference>
<organism evidence="3 4">
    <name type="scientific">Arenicella xantha</name>
    <dbReference type="NCBI Taxonomy" id="644221"/>
    <lineage>
        <taxon>Bacteria</taxon>
        <taxon>Pseudomonadati</taxon>
        <taxon>Pseudomonadota</taxon>
        <taxon>Gammaproteobacteria</taxon>
        <taxon>Arenicellales</taxon>
        <taxon>Arenicellaceae</taxon>
        <taxon>Arenicella</taxon>
    </lineage>
</organism>
<dbReference type="GO" id="GO:0005829">
    <property type="term" value="C:cytosol"/>
    <property type="evidence" value="ECO:0007669"/>
    <property type="project" value="TreeGrafter"/>
</dbReference>
<feature type="chain" id="PRO_5017183304" evidence="1">
    <location>
        <begin position="25"/>
        <end position="758"/>
    </location>
</feature>
<evidence type="ECO:0000313" key="4">
    <source>
        <dbReference type="Proteomes" id="UP000253083"/>
    </source>
</evidence>
<dbReference type="SUPFAM" id="SSF51338">
    <property type="entry name" value="Composite domain of metallo-dependent hydrolases"/>
    <property type="match status" value="1"/>
</dbReference>
<dbReference type="EMBL" id="QNRT01000002">
    <property type="protein sequence ID" value="RBP51032.1"/>
    <property type="molecule type" value="Genomic_DNA"/>
</dbReference>
<dbReference type="Pfam" id="PF07969">
    <property type="entry name" value="Amidohydro_3"/>
    <property type="match status" value="1"/>
</dbReference>
<dbReference type="SUPFAM" id="SSF51556">
    <property type="entry name" value="Metallo-dependent hydrolases"/>
    <property type="match status" value="1"/>
</dbReference>
<feature type="domain" description="Amidohydrolase 3" evidence="2">
    <location>
        <begin position="86"/>
        <end position="523"/>
    </location>
</feature>
<dbReference type="InterPro" id="IPR011059">
    <property type="entry name" value="Metal-dep_hydrolase_composite"/>
</dbReference>
<evidence type="ECO:0000259" key="2">
    <source>
        <dbReference type="Pfam" id="PF07969"/>
    </source>
</evidence>
<dbReference type="AlphaFoldDB" id="A0A395JJX8"/>
<sequence>MKKWLKFLQLSLVVCLIVPQTLSANTNEISASKPNAAPLTTVDTLIVGGKVLDGSGNPWAYQDIGISGERIAFIGDADSHQVKAKRVIKANGLYVTPGFIDMHSHAEPGHPEARKMLPQLYQGVTTVVLGVDGQGNNDVAQQYAEYIAHGIGANVASYVGFNAARQKVLGMSADAPTPAQLKAMQQFIERGMQEGAFGISSGLFYRPATYASTEEVISVASIARKYNGVYDTHDRDMGSVLDGIGYDASVAEAIDIGEKSGNRVIFSHFTPQGRHNYGRADIGVKLINNARLRGVDVVAAQHPYIATRSSLLAYTLPDWALAGGIEQLFNRLTEAKTNARIREDSKRMLNIRGGAGKLMFADANPELNGKTLKEVAEIYNLSVFETVIKIVRAQNDASVMNIGLYDMNNIRLLATQEWMMTSTDGGSEPAGDRQGHPRDFAAFTKKIRKFVVDEKLISLPFAIRGMTSLPSQFLGIADRGRLTVGHYADINIFNLAELKDKATYENSQQYSEGLEYVLINGQIALEKGKATTILAGKPLIRHQHLAEQEPTEKHMLEMLRNAFGGKELLTSIDRFSTTLTTINSQQKVKVSRSYFDFSKKHVAQSLPELEELYLRTPERSEQHKKGEISALKKNKQNQLLNNMDLNFLSFLRSDELRLLGPLDIPEHGDQSWWIMNTGDLLSPAIGLDRDTGHIRKVLFDDGRYILESDYRPLENGIQWPHKFRLMDKKEVVFKGEYSEMNINAKPQFDTPSWFNIEK</sequence>
<dbReference type="RefSeq" id="WP_170132021.1">
    <property type="nucleotide sequence ID" value="NZ_QNRT01000002.1"/>
</dbReference>
<dbReference type="Gene3D" id="3.20.20.140">
    <property type="entry name" value="Metal-dependent hydrolases"/>
    <property type="match status" value="1"/>
</dbReference>
<name>A0A395JJX8_9GAMM</name>
<evidence type="ECO:0000256" key="1">
    <source>
        <dbReference type="SAM" id="SignalP"/>
    </source>
</evidence>
<comment type="caution">
    <text evidence="3">The sequence shown here is derived from an EMBL/GenBank/DDBJ whole genome shotgun (WGS) entry which is preliminary data.</text>
</comment>
<feature type="signal peptide" evidence="1">
    <location>
        <begin position="1"/>
        <end position="24"/>
    </location>
</feature>
<accession>A0A395JJX8</accession>
<proteinExistence type="predicted"/>
<dbReference type="InParanoid" id="A0A395JJX8"/>
<dbReference type="InterPro" id="IPR023100">
    <property type="entry name" value="D-aminoacylase_insert_dom_sf"/>
</dbReference>
<dbReference type="InterPro" id="IPR032466">
    <property type="entry name" value="Metal_Hydrolase"/>
</dbReference>
<dbReference type="Proteomes" id="UP000253083">
    <property type="component" value="Unassembled WGS sequence"/>
</dbReference>
<dbReference type="PANTHER" id="PTHR11647">
    <property type="entry name" value="HYDRANTOINASE/DIHYDROPYRIMIDINASE FAMILY MEMBER"/>
    <property type="match status" value="1"/>
</dbReference>
<gene>
    <name evidence="3" type="ORF">DFR28_102451</name>
</gene>
<keyword evidence="4" id="KW-1185">Reference proteome</keyword>
<dbReference type="PANTHER" id="PTHR11647:SF1">
    <property type="entry name" value="COLLAPSIN RESPONSE MEDIATOR PROTEIN"/>
    <property type="match status" value="1"/>
</dbReference>
<dbReference type="Gene3D" id="2.30.40.10">
    <property type="entry name" value="Urease, subunit C, domain 1"/>
    <property type="match status" value="1"/>
</dbReference>
<dbReference type="Gene3D" id="3.30.1490.130">
    <property type="entry name" value="D-aminoacylase. Domain 3"/>
    <property type="match status" value="1"/>
</dbReference>
<evidence type="ECO:0000313" key="3">
    <source>
        <dbReference type="EMBL" id="RBP51032.1"/>
    </source>
</evidence>
<dbReference type="GO" id="GO:0016811">
    <property type="term" value="F:hydrolase activity, acting on carbon-nitrogen (but not peptide) bonds, in linear amides"/>
    <property type="evidence" value="ECO:0007669"/>
    <property type="project" value="InterPro"/>
</dbReference>
<dbReference type="InterPro" id="IPR013108">
    <property type="entry name" value="Amidohydro_3"/>
</dbReference>